<feature type="domain" description="PUM-HD" evidence="5">
    <location>
        <begin position="1"/>
        <end position="95"/>
    </location>
</feature>
<feature type="repeat" description="Pumilio" evidence="4">
    <location>
        <begin position="1"/>
        <end position="28"/>
    </location>
</feature>
<dbReference type="Gene3D" id="1.25.10.10">
    <property type="entry name" value="Leucine-rich Repeat Variant"/>
    <property type="match status" value="1"/>
</dbReference>
<comment type="caution">
    <text evidence="6">The sequence shown here is derived from an EMBL/GenBank/DDBJ whole genome shotgun (WGS) entry which is preliminary data.</text>
</comment>
<dbReference type="GO" id="GO:0006417">
    <property type="term" value="P:regulation of translation"/>
    <property type="evidence" value="ECO:0007669"/>
    <property type="project" value="UniProtKB-KW"/>
</dbReference>
<dbReference type="Proteomes" id="UP001279734">
    <property type="component" value="Unassembled WGS sequence"/>
</dbReference>
<dbReference type="InterPro" id="IPR016024">
    <property type="entry name" value="ARM-type_fold"/>
</dbReference>
<sequence length="144" mass="15617">MSYQKFASNVVEKCLTFGSPKERQVLVNEMPGSTEENEPLQTMIIDPFGDYVVQKVIEPCDNQTCELILSRVNFHLNSSKYTYGKHIIARVEKLLIAGACCSQYQQGSDGASSYRSGSWLGGSGAIQQEGLGFGSGRGMGSCSS</sequence>
<dbReference type="GO" id="GO:0005737">
    <property type="term" value="C:cytoplasm"/>
    <property type="evidence" value="ECO:0007669"/>
    <property type="project" value="TreeGrafter"/>
</dbReference>
<dbReference type="PANTHER" id="PTHR12537">
    <property type="entry name" value="RNA BINDING PROTEIN PUMILIO-RELATED"/>
    <property type="match status" value="1"/>
</dbReference>
<reference evidence="6" key="1">
    <citation type="submission" date="2023-05" db="EMBL/GenBank/DDBJ databases">
        <title>Nepenthes gracilis genome sequencing.</title>
        <authorList>
            <person name="Fukushima K."/>
        </authorList>
    </citation>
    <scope>NUCLEOTIDE SEQUENCE</scope>
    <source>
        <strain evidence="6">SING2019-196</strain>
    </source>
</reference>
<evidence type="ECO:0000256" key="3">
    <source>
        <dbReference type="ARBA" id="ARBA00022884"/>
    </source>
</evidence>
<evidence type="ECO:0000256" key="2">
    <source>
        <dbReference type="ARBA" id="ARBA00022845"/>
    </source>
</evidence>
<dbReference type="EMBL" id="BSYO01000007">
    <property type="protein sequence ID" value="GMH07898.1"/>
    <property type="molecule type" value="Genomic_DNA"/>
</dbReference>
<dbReference type="SMART" id="SM00025">
    <property type="entry name" value="Pumilio"/>
    <property type="match status" value="2"/>
</dbReference>
<dbReference type="InterPro" id="IPR011989">
    <property type="entry name" value="ARM-like"/>
</dbReference>
<dbReference type="AlphaFoldDB" id="A0AAD3SB35"/>
<evidence type="ECO:0000313" key="7">
    <source>
        <dbReference type="Proteomes" id="UP001279734"/>
    </source>
</evidence>
<name>A0AAD3SB35_NEPGR</name>
<evidence type="ECO:0000256" key="1">
    <source>
        <dbReference type="ARBA" id="ARBA00022737"/>
    </source>
</evidence>
<dbReference type="SUPFAM" id="SSF48371">
    <property type="entry name" value="ARM repeat"/>
    <property type="match status" value="1"/>
</dbReference>
<organism evidence="6 7">
    <name type="scientific">Nepenthes gracilis</name>
    <name type="common">Slender pitcher plant</name>
    <dbReference type="NCBI Taxonomy" id="150966"/>
    <lineage>
        <taxon>Eukaryota</taxon>
        <taxon>Viridiplantae</taxon>
        <taxon>Streptophyta</taxon>
        <taxon>Embryophyta</taxon>
        <taxon>Tracheophyta</taxon>
        <taxon>Spermatophyta</taxon>
        <taxon>Magnoliopsida</taxon>
        <taxon>eudicotyledons</taxon>
        <taxon>Gunneridae</taxon>
        <taxon>Pentapetalae</taxon>
        <taxon>Caryophyllales</taxon>
        <taxon>Nepenthaceae</taxon>
        <taxon>Nepenthes</taxon>
    </lineage>
</organism>
<dbReference type="InterPro" id="IPR033133">
    <property type="entry name" value="PUM-HD"/>
</dbReference>
<keyword evidence="1" id="KW-0677">Repeat</keyword>
<dbReference type="PANTHER" id="PTHR12537:SF12">
    <property type="entry name" value="MATERNAL PROTEIN PUMILIO"/>
    <property type="match status" value="1"/>
</dbReference>
<protein>
    <recommendedName>
        <fullName evidence="5">PUM-HD domain-containing protein</fullName>
    </recommendedName>
</protein>
<keyword evidence="2" id="KW-0810">Translation regulation</keyword>
<keyword evidence="3" id="KW-0694">RNA-binding</keyword>
<dbReference type="PROSITE" id="PS50302">
    <property type="entry name" value="PUM"/>
    <property type="match status" value="2"/>
</dbReference>
<dbReference type="PROSITE" id="PS50303">
    <property type="entry name" value="PUM_HD"/>
    <property type="match status" value="1"/>
</dbReference>
<keyword evidence="7" id="KW-1185">Reference proteome</keyword>
<feature type="repeat" description="Pumilio" evidence="4">
    <location>
        <begin position="35"/>
        <end position="70"/>
    </location>
</feature>
<accession>A0AAD3SB35</accession>
<gene>
    <name evidence="6" type="ORF">Nepgr_009738</name>
</gene>
<dbReference type="Pfam" id="PF00806">
    <property type="entry name" value="PUF"/>
    <property type="match status" value="2"/>
</dbReference>
<evidence type="ECO:0000259" key="5">
    <source>
        <dbReference type="PROSITE" id="PS50303"/>
    </source>
</evidence>
<evidence type="ECO:0000313" key="6">
    <source>
        <dbReference type="EMBL" id="GMH07898.1"/>
    </source>
</evidence>
<dbReference type="InterPro" id="IPR001313">
    <property type="entry name" value="Pumilio_RNA-bd_rpt"/>
</dbReference>
<evidence type="ECO:0000256" key="4">
    <source>
        <dbReference type="PROSITE-ProRule" id="PRU00317"/>
    </source>
</evidence>
<dbReference type="GO" id="GO:0003729">
    <property type="term" value="F:mRNA binding"/>
    <property type="evidence" value="ECO:0007669"/>
    <property type="project" value="TreeGrafter"/>
</dbReference>
<proteinExistence type="predicted"/>